<dbReference type="Proteomes" id="UP000053555">
    <property type="component" value="Unassembled WGS sequence"/>
</dbReference>
<reference evidence="1" key="1">
    <citation type="submission" date="2014-07" db="EMBL/GenBank/DDBJ databases">
        <title>Identification of a novel salt tolerance gene in wild soybean by whole-genome sequencing.</title>
        <authorList>
            <person name="Lam H.-M."/>
            <person name="Qi X."/>
            <person name="Li M.-W."/>
            <person name="Liu X."/>
            <person name="Xie M."/>
            <person name="Ni M."/>
            <person name="Xu X."/>
        </authorList>
    </citation>
    <scope>NUCLEOTIDE SEQUENCE [LARGE SCALE GENOMIC DNA]</scope>
    <source>
        <tissue evidence="1">Root</tissue>
    </source>
</reference>
<name>A0A0B2SIG5_GLYSO</name>
<evidence type="ECO:0000313" key="1">
    <source>
        <dbReference type="EMBL" id="KHN44059.1"/>
    </source>
</evidence>
<dbReference type="AlphaFoldDB" id="A0A0B2SIG5"/>
<accession>A0A0B2SIG5</accession>
<organism evidence="1">
    <name type="scientific">Glycine soja</name>
    <name type="common">Wild soybean</name>
    <dbReference type="NCBI Taxonomy" id="3848"/>
    <lineage>
        <taxon>Eukaryota</taxon>
        <taxon>Viridiplantae</taxon>
        <taxon>Streptophyta</taxon>
        <taxon>Embryophyta</taxon>
        <taxon>Tracheophyta</taxon>
        <taxon>Spermatophyta</taxon>
        <taxon>Magnoliopsida</taxon>
        <taxon>eudicotyledons</taxon>
        <taxon>Gunneridae</taxon>
        <taxon>Pentapetalae</taxon>
        <taxon>rosids</taxon>
        <taxon>fabids</taxon>
        <taxon>Fabales</taxon>
        <taxon>Fabaceae</taxon>
        <taxon>Papilionoideae</taxon>
        <taxon>50 kb inversion clade</taxon>
        <taxon>NPAAA clade</taxon>
        <taxon>indigoferoid/millettioid clade</taxon>
        <taxon>Phaseoleae</taxon>
        <taxon>Glycine</taxon>
        <taxon>Glycine subgen. Soja</taxon>
    </lineage>
</organism>
<dbReference type="EMBL" id="KN643372">
    <property type="protein sequence ID" value="KHN44059.1"/>
    <property type="molecule type" value="Genomic_DNA"/>
</dbReference>
<gene>
    <name evidence="1" type="ORF">glysoja_039977</name>
</gene>
<protein>
    <submittedName>
        <fullName evidence="1">Uncharacterized protein</fullName>
    </submittedName>
</protein>
<sequence length="50" mass="5582">MSFSYFLQLISFKPKRNGSSMGQYSDADTDTDSDMGMEEAQLIMAHAKEA</sequence>
<proteinExistence type="predicted"/>